<evidence type="ECO:0000313" key="2">
    <source>
        <dbReference type="EMBL" id="MBE1612155.1"/>
    </source>
</evidence>
<dbReference type="SUPFAM" id="SSF48208">
    <property type="entry name" value="Six-hairpin glycosidases"/>
    <property type="match status" value="1"/>
</dbReference>
<dbReference type="AlphaFoldDB" id="A0A927N3T7"/>
<dbReference type="InterPro" id="IPR008928">
    <property type="entry name" value="6-hairpin_glycosidase_sf"/>
</dbReference>
<dbReference type="PIRSF" id="PIRSF021505">
    <property type="entry name" value="O_gly_hdrol"/>
    <property type="match status" value="1"/>
</dbReference>
<evidence type="ECO:0008006" key="4">
    <source>
        <dbReference type="Google" id="ProtNLM"/>
    </source>
</evidence>
<keyword evidence="3" id="KW-1185">Reference proteome</keyword>
<dbReference type="RefSeq" id="WP_192755253.1">
    <property type="nucleotide sequence ID" value="NZ_BAABJL010000005.1"/>
</dbReference>
<gene>
    <name evidence="2" type="ORF">HEB94_009003</name>
</gene>
<dbReference type="Proteomes" id="UP000638648">
    <property type="component" value="Unassembled WGS sequence"/>
</dbReference>
<protein>
    <recommendedName>
        <fullName evidence="4">Glycosyl hydrolase family 76</fullName>
    </recommendedName>
</protein>
<evidence type="ECO:0000313" key="3">
    <source>
        <dbReference type="Proteomes" id="UP000638648"/>
    </source>
</evidence>
<comment type="caution">
    <text evidence="2">The sequence shown here is derived from an EMBL/GenBank/DDBJ whole genome shotgun (WGS) entry which is preliminary data.</text>
</comment>
<evidence type="ECO:0000256" key="1">
    <source>
        <dbReference type="SAM" id="SignalP"/>
    </source>
</evidence>
<dbReference type="InterPro" id="IPR005198">
    <property type="entry name" value="Glyco_hydro_76"/>
</dbReference>
<feature type="chain" id="PRO_5039212796" description="Glycosyl hydrolase family 76" evidence="1">
    <location>
        <begin position="43"/>
        <end position="416"/>
    </location>
</feature>
<dbReference type="InterPro" id="IPR014512">
    <property type="entry name" value="O_gly_hydro"/>
</dbReference>
<dbReference type="PANTHER" id="PTHR47791:SF4">
    <property type="entry name" value="(PUTATIVE SECRETED PROTEIN)-RELATED"/>
    <property type="match status" value="1"/>
</dbReference>
<proteinExistence type="predicted"/>
<reference evidence="2" key="1">
    <citation type="submission" date="2020-10" db="EMBL/GenBank/DDBJ databases">
        <title>Sequencing the genomes of 1000 actinobacteria strains.</title>
        <authorList>
            <person name="Klenk H.-P."/>
        </authorList>
    </citation>
    <scope>NUCLEOTIDE SEQUENCE</scope>
    <source>
        <strain evidence="2">DSM 45354</strain>
    </source>
</reference>
<dbReference type="EMBL" id="JADBEM010000001">
    <property type="protein sequence ID" value="MBE1612155.1"/>
    <property type="molecule type" value="Genomic_DNA"/>
</dbReference>
<sequence>MPTEQAYGDTKASPPTRRQRRLRRYAAALLAGVLPAVTLALADPAAAASRHDSPWADRAVASYEAMQDNLYLGSPGHGLYREALPARTGDNPYSFLWEFREATQATIDMRGLPKGGNRYRGDVADRFRALEQYATDDPTHPGYESYLTPPLGAGGDLYYDDNAVVGLSYVAQYRASHDRTMLAGARSAFATVARAWDTDTSKSCPGGMHWVEADWNTIRAANVTGLAAQLAADLYDLTRDRSYLTWATRAYDWNRGCLRQSAGLYANDIADDGTVNPTLWTYNSGAMIAAATLLYRSTGDSTYLHNAVEDANGALAYWTSQDRLYNQPAIFNAFFFEDLLLLDSVRHSPTYVATLRGYTQRLWNENRDPATGLFRFQASNGGAPDPAQSFMTLNQAAVVRLFAMAAWDSRQYDRLG</sequence>
<dbReference type="Pfam" id="PF03663">
    <property type="entry name" value="Glyco_hydro_76"/>
    <property type="match status" value="1"/>
</dbReference>
<organism evidence="2 3">
    <name type="scientific">Actinopolymorpha pittospori</name>
    <dbReference type="NCBI Taxonomy" id="648752"/>
    <lineage>
        <taxon>Bacteria</taxon>
        <taxon>Bacillati</taxon>
        <taxon>Actinomycetota</taxon>
        <taxon>Actinomycetes</taxon>
        <taxon>Propionibacteriales</taxon>
        <taxon>Actinopolymorphaceae</taxon>
        <taxon>Actinopolymorpha</taxon>
    </lineage>
</organism>
<keyword evidence="1" id="KW-0732">Signal</keyword>
<feature type="signal peptide" evidence="1">
    <location>
        <begin position="1"/>
        <end position="42"/>
    </location>
</feature>
<dbReference type="Gene3D" id="1.50.10.20">
    <property type="match status" value="1"/>
</dbReference>
<dbReference type="GO" id="GO:0005975">
    <property type="term" value="P:carbohydrate metabolic process"/>
    <property type="evidence" value="ECO:0007669"/>
    <property type="project" value="InterPro"/>
</dbReference>
<dbReference type="InterPro" id="IPR053169">
    <property type="entry name" value="MUG_Protein"/>
</dbReference>
<dbReference type="PANTHER" id="PTHR47791">
    <property type="entry name" value="MEIOTICALLY UP-REGULATED GENE 191 PROTEIN"/>
    <property type="match status" value="1"/>
</dbReference>
<name>A0A927N3T7_9ACTN</name>
<accession>A0A927N3T7</accession>